<comment type="caution">
    <text evidence="2">The sequence shown here is derived from an EMBL/GenBank/DDBJ whole genome shotgun (WGS) entry which is preliminary data.</text>
</comment>
<evidence type="ECO:0008006" key="4">
    <source>
        <dbReference type="Google" id="ProtNLM"/>
    </source>
</evidence>
<dbReference type="Proteomes" id="UP001501094">
    <property type="component" value="Unassembled WGS sequence"/>
</dbReference>
<evidence type="ECO:0000313" key="3">
    <source>
        <dbReference type="Proteomes" id="UP001501094"/>
    </source>
</evidence>
<feature type="signal peptide" evidence="1">
    <location>
        <begin position="1"/>
        <end position="26"/>
    </location>
</feature>
<name>A0ABN2N2X4_9MICO</name>
<evidence type="ECO:0000256" key="1">
    <source>
        <dbReference type="SAM" id="SignalP"/>
    </source>
</evidence>
<keyword evidence="3" id="KW-1185">Reference proteome</keyword>
<dbReference type="RefSeq" id="WP_344098867.1">
    <property type="nucleotide sequence ID" value="NZ_BAAANL010000001.1"/>
</dbReference>
<reference evidence="2 3" key="1">
    <citation type="journal article" date="2019" name="Int. J. Syst. Evol. Microbiol.">
        <title>The Global Catalogue of Microorganisms (GCM) 10K type strain sequencing project: providing services to taxonomists for standard genome sequencing and annotation.</title>
        <authorList>
            <consortium name="The Broad Institute Genomics Platform"/>
            <consortium name="The Broad Institute Genome Sequencing Center for Infectious Disease"/>
            <person name="Wu L."/>
            <person name="Ma J."/>
        </authorList>
    </citation>
    <scope>NUCLEOTIDE SEQUENCE [LARGE SCALE GENOMIC DNA]</scope>
    <source>
        <strain evidence="2 3">JCM 14326</strain>
    </source>
</reference>
<dbReference type="InterPro" id="IPR038765">
    <property type="entry name" value="Papain-like_cys_pep_sf"/>
</dbReference>
<keyword evidence="1" id="KW-0732">Signal</keyword>
<dbReference type="Gene3D" id="3.90.1720.10">
    <property type="entry name" value="endopeptidase domain like (from Nostoc punctiforme)"/>
    <property type="match status" value="1"/>
</dbReference>
<dbReference type="SUPFAM" id="SSF54001">
    <property type="entry name" value="Cysteine proteinases"/>
    <property type="match status" value="1"/>
</dbReference>
<evidence type="ECO:0000313" key="2">
    <source>
        <dbReference type="EMBL" id="GAA1849888.1"/>
    </source>
</evidence>
<protein>
    <recommendedName>
        <fullName evidence="4">Permuted papain-like amidase enzyme, YaeF/YiiX, C92 family</fullName>
    </recommendedName>
</protein>
<feature type="chain" id="PRO_5046653554" description="Permuted papain-like amidase enzyme, YaeF/YiiX, C92 family" evidence="1">
    <location>
        <begin position="27"/>
        <end position="245"/>
    </location>
</feature>
<accession>A0ABN2N2X4</accession>
<gene>
    <name evidence="2" type="ORF">GCM10009751_02680</name>
</gene>
<proteinExistence type="predicted"/>
<dbReference type="EMBL" id="BAAANL010000001">
    <property type="protein sequence ID" value="GAA1849888.1"/>
    <property type="molecule type" value="Genomic_DNA"/>
</dbReference>
<sequence length="245" mass="26704">MRTTFSALVAALAMVMSIIVVPSAGASTLDSQLERLVELQMIPADVNRTELGKQLARAAAKEGVSETALLATMIRDGEKSLAASGIRPTAACENDDRIILGYADRKGDLFISPAWTSIANHGHTGIYYSTTVVVEAPGSSSNSRSISGQRVKVCPGAERMKVETSAYKRRSAANFAYNRYRGKPYDIWWGVNKTNGSGELNCSELVWRAYKHSRANIDLDDNDGGTSIIPYMIKWDRATTVYESV</sequence>
<organism evidence="2 3">
    <name type="scientific">Myceligenerans crystallogenes</name>
    <dbReference type="NCBI Taxonomy" id="316335"/>
    <lineage>
        <taxon>Bacteria</taxon>
        <taxon>Bacillati</taxon>
        <taxon>Actinomycetota</taxon>
        <taxon>Actinomycetes</taxon>
        <taxon>Micrococcales</taxon>
        <taxon>Promicromonosporaceae</taxon>
        <taxon>Myceligenerans</taxon>
    </lineage>
</organism>